<gene>
    <name evidence="1" type="ORF">CHKLHMKO_00433</name>
</gene>
<proteinExistence type="predicted"/>
<comment type="caution">
    <text evidence="1">The sequence shown here is derived from an EMBL/GenBank/DDBJ whole genome shotgun (WGS) entry which is preliminary data.</text>
</comment>
<dbReference type="EMBL" id="CAJHIO010000027">
    <property type="protein sequence ID" value="CAD6493240.1"/>
    <property type="molecule type" value="Genomic_DNA"/>
</dbReference>
<accession>A0A811TBX5</accession>
<name>A0A811TBX5_9EURY</name>
<evidence type="ECO:0000313" key="1">
    <source>
        <dbReference type="EMBL" id="CAD6493240.1"/>
    </source>
</evidence>
<evidence type="ECO:0000313" key="2">
    <source>
        <dbReference type="Proteomes" id="UP000610373"/>
    </source>
</evidence>
<reference evidence="1" key="1">
    <citation type="submission" date="2020-10" db="EMBL/GenBank/DDBJ databases">
        <authorList>
            <person name="Hahn C.J."/>
            <person name="Laso-Perez R."/>
            <person name="Vulcano F."/>
            <person name="Vaziourakis K.-M."/>
            <person name="Stokke R."/>
            <person name="Steen I.H."/>
            <person name="Teske A."/>
            <person name="Boetius A."/>
            <person name="Liebeke M."/>
            <person name="Amann R."/>
            <person name="Knittel K."/>
        </authorList>
    </citation>
    <scope>NUCLEOTIDE SEQUENCE</scope>
    <source>
        <strain evidence="1">Gfbio:e3339647-f889-4370-9287-4fb5cb688e4c:AG392O15_GoMArc1</strain>
    </source>
</reference>
<dbReference type="Proteomes" id="UP000610373">
    <property type="component" value="Unassembled WGS sequence"/>
</dbReference>
<dbReference type="AlphaFoldDB" id="A0A811TBX5"/>
<sequence length="124" mass="13173">MITGRIDGGTPIFNVRIIGGRGEEIVEGILDTGFDGAICLPIARAVSLGLELVDVWTSELADGTILADEPVFSGRMEWDGKVIKTRILLTKSADALLGTALLRGMNVGLNYSTGEVVIEEIKEG</sequence>
<evidence type="ECO:0008006" key="3">
    <source>
        <dbReference type="Google" id="ProtNLM"/>
    </source>
</evidence>
<protein>
    <recommendedName>
        <fullName evidence="3">Clan AA aspartic protease</fullName>
    </recommendedName>
</protein>
<organism evidence="1 2">
    <name type="scientific">Candidatus Argoarchaeum ethanivorans</name>
    <dbReference type="NCBI Taxonomy" id="2608793"/>
    <lineage>
        <taxon>Archaea</taxon>
        <taxon>Methanobacteriati</taxon>
        <taxon>Methanobacteriota</taxon>
        <taxon>Stenosarchaea group</taxon>
        <taxon>Methanomicrobia</taxon>
        <taxon>Methanosarcinales</taxon>
        <taxon>Methanosarcinales incertae sedis</taxon>
        <taxon>GOM Arc I cluster</taxon>
        <taxon>Candidatus Argoarchaeum</taxon>
    </lineage>
</organism>